<reference evidence="6" key="1">
    <citation type="journal article" date="2021" name="Environ. Microbiol.">
        <title>Genomic characterization of three novel Desulfobacterota classes expand the metabolic and phylogenetic diversity of the phylum.</title>
        <authorList>
            <person name="Murphy C.L."/>
            <person name="Biggerstaff J."/>
            <person name="Eichhorn A."/>
            <person name="Ewing E."/>
            <person name="Shahan R."/>
            <person name="Soriano D."/>
            <person name="Stewart S."/>
            <person name="VanMol K."/>
            <person name="Walker R."/>
            <person name="Walters P."/>
            <person name="Elshahed M.S."/>
            <person name="Youssef N.H."/>
        </authorList>
    </citation>
    <scope>NUCLEOTIDE SEQUENCE</scope>
    <source>
        <strain evidence="6">Zod_Metabat.24</strain>
    </source>
</reference>
<dbReference type="FunFam" id="3.40.640.10:FF:000004">
    <property type="entry name" value="Acetylornithine aminotransferase"/>
    <property type="match status" value="1"/>
</dbReference>
<dbReference type="Proteomes" id="UP000809273">
    <property type="component" value="Unassembled WGS sequence"/>
</dbReference>
<dbReference type="PANTHER" id="PTHR11986">
    <property type="entry name" value="AMINOTRANSFERASE CLASS III"/>
    <property type="match status" value="1"/>
</dbReference>
<proteinExistence type="inferred from homology"/>
<dbReference type="PIRSF" id="PIRSF000521">
    <property type="entry name" value="Transaminase_4ab_Lys_Orn"/>
    <property type="match status" value="1"/>
</dbReference>
<dbReference type="AlphaFoldDB" id="A0A9D8PN85"/>
<dbReference type="PANTHER" id="PTHR11986:SF79">
    <property type="entry name" value="ACETYLORNITHINE AMINOTRANSFERASE, MITOCHONDRIAL"/>
    <property type="match status" value="1"/>
</dbReference>
<dbReference type="InterPro" id="IPR050103">
    <property type="entry name" value="Class-III_PLP-dep_AT"/>
</dbReference>
<dbReference type="InterPro" id="IPR015422">
    <property type="entry name" value="PyrdxlP-dep_Trfase_small"/>
</dbReference>
<dbReference type="InterPro" id="IPR015421">
    <property type="entry name" value="PyrdxlP-dep_Trfase_major"/>
</dbReference>
<dbReference type="InterPro" id="IPR049704">
    <property type="entry name" value="Aminotrans_3_PPA_site"/>
</dbReference>
<dbReference type="Gene3D" id="3.90.1150.10">
    <property type="entry name" value="Aspartate Aminotransferase, domain 1"/>
    <property type="match status" value="1"/>
</dbReference>
<name>A0A9D8PN85_9DELT</name>
<evidence type="ECO:0000313" key="7">
    <source>
        <dbReference type="Proteomes" id="UP000809273"/>
    </source>
</evidence>
<organism evidence="6 7">
    <name type="scientific">Candidatus Zymogenus saltonus</name>
    <dbReference type="NCBI Taxonomy" id="2844893"/>
    <lineage>
        <taxon>Bacteria</taxon>
        <taxon>Deltaproteobacteria</taxon>
        <taxon>Candidatus Zymogenia</taxon>
        <taxon>Candidatus Zymogeniales</taxon>
        <taxon>Candidatus Zymogenaceae</taxon>
        <taxon>Candidatus Zymogenus</taxon>
    </lineage>
</organism>
<reference evidence="6" key="2">
    <citation type="submission" date="2021-01" db="EMBL/GenBank/DDBJ databases">
        <authorList>
            <person name="Hahn C.R."/>
            <person name="Youssef N.H."/>
            <person name="Elshahed M."/>
        </authorList>
    </citation>
    <scope>NUCLEOTIDE SEQUENCE</scope>
    <source>
        <strain evidence="6">Zod_Metabat.24</strain>
    </source>
</reference>
<dbReference type="PROSITE" id="PS00600">
    <property type="entry name" value="AA_TRANSFER_CLASS_3"/>
    <property type="match status" value="1"/>
</dbReference>
<dbReference type="GO" id="GO:0042802">
    <property type="term" value="F:identical protein binding"/>
    <property type="evidence" value="ECO:0007669"/>
    <property type="project" value="TreeGrafter"/>
</dbReference>
<comment type="cofactor">
    <cofactor evidence="1">
        <name>pyridoxal 5'-phosphate</name>
        <dbReference type="ChEBI" id="CHEBI:597326"/>
    </cofactor>
</comment>
<dbReference type="EMBL" id="JAFGIX010000032">
    <property type="protein sequence ID" value="MBN1572884.1"/>
    <property type="molecule type" value="Genomic_DNA"/>
</dbReference>
<dbReference type="GO" id="GO:0030170">
    <property type="term" value="F:pyridoxal phosphate binding"/>
    <property type="evidence" value="ECO:0007669"/>
    <property type="project" value="InterPro"/>
</dbReference>
<gene>
    <name evidence="6" type="ORF">JW984_06760</name>
</gene>
<sequence length="428" mass="47358">MSIIDEILGEKDVEKIRKETEENYREYVNPFAMRMLKNASLDIIEGKREGASVWDISGEKYIDCVTGAGIFNVGRHNPEVVEALKKALDTYDMGGWISIVRERGLLAKKLAEITPGNLKYSLFCCGGGEAIEVAIKLARGHTDKPEIICMNNGYHGVTGFALPATGRDVYKKPFAPLTPGYVHVQYNDLKAVEEAITEETAAVMLEPIQGEGGIIPADDEYLRGLRELCDKNDMLLIFDEVQTAFGRTGKMFCAEHSGVTPDIMVMAKALSGGLYPISAAIFTEEISDFLMTHPFIIINSFGGTSLACLVSLAAIEYLEKNDLPAHAEKMGKRFLKGLATLKDKYPDLILDVRGKGLMLGIEFPEDSIGPRMSYQLRHNGVISIYTFNNPRIIRIMPTLVIKEEEVDFVLDAFDKSLAEIAKQEAKNS</sequence>
<keyword evidence="2 6" id="KW-0032">Aminotransferase</keyword>
<evidence type="ECO:0000256" key="2">
    <source>
        <dbReference type="ARBA" id="ARBA00022576"/>
    </source>
</evidence>
<evidence type="ECO:0000313" key="6">
    <source>
        <dbReference type="EMBL" id="MBN1572884.1"/>
    </source>
</evidence>
<dbReference type="SUPFAM" id="SSF53383">
    <property type="entry name" value="PLP-dependent transferases"/>
    <property type="match status" value="1"/>
</dbReference>
<evidence type="ECO:0000256" key="3">
    <source>
        <dbReference type="ARBA" id="ARBA00022679"/>
    </source>
</evidence>
<protein>
    <submittedName>
        <fullName evidence="6">Aspartate aminotransferase family protein</fullName>
    </submittedName>
</protein>
<accession>A0A9D8PN85</accession>
<comment type="caution">
    <text evidence="6">The sequence shown here is derived from an EMBL/GenBank/DDBJ whole genome shotgun (WGS) entry which is preliminary data.</text>
</comment>
<evidence type="ECO:0000256" key="5">
    <source>
        <dbReference type="RuleBase" id="RU003560"/>
    </source>
</evidence>
<dbReference type="InterPro" id="IPR005814">
    <property type="entry name" value="Aminotrans_3"/>
</dbReference>
<keyword evidence="4 5" id="KW-0663">Pyridoxal phosphate</keyword>
<dbReference type="InterPro" id="IPR015424">
    <property type="entry name" value="PyrdxlP-dep_Trfase"/>
</dbReference>
<dbReference type="CDD" id="cd00610">
    <property type="entry name" value="OAT_like"/>
    <property type="match status" value="1"/>
</dbReference>
<evidence type="ECO:0000256" key="4">
    <source>
        <dbReference type="ARBA" id="ARBA00022898"/>
    </source>
</evidence>
<dbReference type="Gene3D" id="3.40.640.10">
    <property type="entry name" value="Type I PLP-dependent aspartate aminotransferase-like (Major domain)"/>
    <property type="match status" value="1"/>
</dbReference>
<comment type="similarity">
    <text evidence="5">Belongs to the class-III pyridoxal-phosphate-dependent aminotransferase family.</text>
</comment>
<evidence type="ECO:0000256" key="1">
    <source>
        <dbReference type="ARBA" id="ARBA00001933"/>
    </source>
</evidence>
<dbReference type="GO" id="GO:0008483">
    <property type="term" value="F:transaminase activity"/>
    <property type="evidence" value="ECO:0007669"/>
    <property type="project" value="UniProtKB-KW"/>
</dbReference>
<dbReference type="Pfam" id="PF00202">
    <property type="entry name" value="Aminotran_3"/>
    <property type="match status" value="1"/>
</dbReference>
<keyword evidence="3" id="KW-0808">Transferase</keyword>